<gene>
    <name evidence="1" type="ORF">SRL2020028_62140</name>
</gene>
<comment type="caution">
    <text evidence="1">The sequence shown here is derived from an EMBL/GenBank/DDBJ whole genome shotgun (WGS) entry which is preliminary data.</text>
</comment>
<dbReference type="InterPro" id="IPR046214">
    <property type="entry name" value="DUF6247"/>
</dbReference>
<evidence type="ECO:0000313" key="2">
    <source>
        <dbReference type="Proteomes" id="UP001165663"/>
    </source>
</evidence>
<dbReference type="Proteomes" id="UP001165663">
    <property type="component" value="Unassembled WGS sequence"/>
</dbReference>
<dbReference type="Pfam" id="PF19760">
    <property type="entry name" value="DUF6247"/>
    <property type="match status" value="1"/>
</dbReference>
<sequence length="86" mass="9474">MREVVTEILPEVFPWVAFLSRDEVQEFVAELVSTMRAADSIDNPAPVIQVIESWRHTAEVLADPELAAVLLKPSESDYGAVPAPGR</sequence>
<dbReference type="EMBL" id="BRXE01000233">
    <property type="protein sequence ID" value="GLB86958.1"/>
    <property type="molecule type" value="Genomic_DNA"/>
</dbReference>
<reference evidence="1" key="1">
    <citation type="submission" date="2022-07" db="EMBL/GenBank/DDBJ databases">
        <title>Mycobacterium kiyosense sp. nov., scotochromogenic slow-glowing species isolated from respiratory specimens.</title>
        <authorList>
            <person name="Fukano H."/>
            <person name="Kazumi Y."/>
            <person name="Sakagami N."/>
            <person name="Ato M."/>
            <person name="Mitarai S."/>
            <person name="Hoshino Y."/>
        </authorList>
    </citation>
    <scope>NUCLEOTIDE SEQUENCE</scope>
    <source>
        <strain evidence="1">SRL2020-028</strain>
    </source>
</reference>
<accession>A0AA37V153</accession>
<proteinExistence type="predicted"/>
<organism evidence="1 2">
    <name type="scientific">Mycobacterium kiyosense</name>
    <dbReference type="NCBI Taxonomy" id="2871094"/>
    <lineage>
        <taxon>Bacteria</taxon>
        <taxon>Bacillati</taxon>
        <taxon>Actinomycetota</taxon>
        <taxon>Actinomycetes</taxon>
        <taxon>Mycobacteriales</taxon>
        <taxon>Mycobacteriaceae</taxon>
        <taxon>Mycobacterium</taxon>
    </lineage>
</organism>
<evidence type="ECO:0000313" key="1">
    <source>
        <dbReference type="EMBL" id="GLB86958.1"/>
    </source>
</evidence>
<protein>
    <submittedName>
        <fullName evidence="1">Uncharacterized protein</fullName>
    </submittedName>
</protein>
<dbReference type="AlphaFoldDB" id="A0AA37V153"/>
<name>A0AA37V153_9MYCO</name>